<dbReference type="CDD" id="cd00198">
    <property type="entry name" value="vWFA"/>
    <property type="match status" value="1"/>
</dbReference>
<dbReference type="EMBL" id="CADCVI010000037">
    <property type="protein sequence ID" value="CAA9458821.1"/>
    <property type="molecule type" value="Genomic_DNA"/>
</dbReference>
<gene>
    <name evidence="3" type="ORF">AVDCRST_MAG25-525</name>
</gene>
<protein>
    <submittedName>
        <fullName evidence="3">Carbon monoxide dehydrogenase E protein</fullName>
    </submittedName>
</protein>
<dbReference type="Pfam" id="PF05762">
    <property type="entry name" value="VWA_CoxE"/>
    <property type="match status" value="1"/>
</dbReference>
<reference evidence="3" key="1">
    <citation type="submission" date="2020-02" db="EMBL/GenBank/DDBJ databases">
        <authorList>
            <person name="Meier V. D."/>
        </authorList>
    </citation>
    <scope>NUCLEOTIDE SEQUENCE</scope>
    <source>
        <strain evidence="3">AVDCRST_MAG25</strain>
    </source>
</reference>
<feature type="domain" description="VWFA" evidence="2">
    <location>
        <begin position="201"/>
        <end position="369"/>
    </location>
</feature>
<evidence type="ECO:0000256" key="1">
    <source>
        <dbReference type="SAM" id="MobiDB-lite"/>
    </source>
</evidence>
<dbReference type="PANTHER" id="PTHR39338">
    <property type="entry name" value="BLL5662 PROTEIN-RELATED"/>
    <property type="match status" value="1"/>
</dbReference>
<dbReference type="SMART" id="SM00327">
    <property type="entry name" value="VWA"/>
    <property type="match status" value="1"/>
</dbReference>
<dbReference type="PANTHER" id="PTHR39338:SF6">
    <property type="entry name" value="BLL5662 PROTEIN"/>
    <property type="match status" value="1"/>
</dbReference>
<dbReference type="InterPro" id="IPR036465">
    <property type="entry name" value="vWFA_dom_sf"/>
</dbReference>
<accession>A0A6J4QYB2</accession>
<sequence>MPGTEEVELPMLRMAVTFGRLLRRGGLATGPDRVVGFASALEQLDVGNRGDVYWAGRVTLCSRPEDFDMYDRAFKVFWDGKKGLKVPGPKQSQPSVTLAPDSVQPSKKTARRDEKGEEAVQLRYSPVDVLRKKDFGDCTPEEFAELYRLMADLKLSGAMKRSRRLESAHRGRHDARRTLRAAMRTGGEPVRHRYRRARERPRRVVLLCDISGSMVSYSRALLRFMHASVASGEPVEAFVLGTRLTRVTRELTTRNPDRALREASKAIEDWSGGTRLGDTVKEFVDLWGQRGMARGAVVVLLSDGWDTGDVDVLADAMRRIHRLAHKVIWVNPLKAAPGYQPLARGMAAALPSVDVFLSGHNFESLQELAAAVAGASAKDAGP</sequence>
<proteinExistence type="predicted"/>
<organism evidence="3">
    <name type="scientific">uncultured Rubrobacteraceae bacterium</name>
    <dbReference type="NCBI Taxonomy" id="349277"/>
    <lineage>
        <taxon>Bacteria</taxon>
        <taxon>Bacillati</taxon>
        <taxon>Actinomycetota</taxon>
        <taxon>Rubrobacteria</taxon>
        <taxon>Rubrobacterales</taxon>
        <taxon>Rubrobacteraceae</taxon>
        <taxon>environmental samples</taxon>
    </lineage>
</organism>
<dbReference type="SUPFAM" id="SSF53300">
    <property type="entry name" value="vWA-like"/>
    <property type="match status" value="1"/>
</dbReference>
<feature type="region of interest" description="Disordered" evidence="1">
    <location>
        <begin position="85"/>
        <end position="118"/>
    </location>
</feature>
<dbReference type="InterPro" id="IPR011195">
    <property type="entry name" value="UCP010256"/>
</dbReference>
<dbReference type="Gene3D" id="3.40.50.410">
    <property type="entry name" value="von Willebrand factor, type A domain"/>
    <property type="match status" value="1"/>
</dbReference>
<dbReference type="PIRSF" id="PIRSF010256">
    <property type="entry name" value="CoxE_vWa"/>
    <property type="match status" value="1"/>
</dbReference>
<dbReference type="InterPro" id="IPR008912">
    <property type="entry name" value="Uncharacterised_CoxE"/>
</dbReference>
<name>A0A6J4QYB2_9ACTN</name>
<evidence type="ECO:0000313" key="3">
    <source>
        <dbReference type="EMBL" id="CAA9458821.1"/>
    </source>
</evidence>
<dbReference type="AlphaFoldDB" id="A0A6J4QYB2"/>
<dbReference type="InterPro" id="IPR002035">
    <property type="entry name" value="VWF_A"/>
</dbReference>
<evidence type="ECO:0000259" key="2">
    <source>
        <dbReference type="SMART" id="SM00327"/>
    </source>
</evidence>